<evidence type="ECO:0000313" key="2">
    <source>
        <dbReference type="Proteomes" id="UP000437748"/>
    </source>
</evidence>
<accession>A0A6N6VSD9</accession>
<name>A0A6N6VSD9_9BACT</name>
<keyword evidence="2" id="KW-1185">Reference proteome</keyword>
<reference evidence="1 2" key="1">
    <citation type="submission" date="2019-10" db="EMBL/GenBank/DDBJ databases">
        <title>New species of Slilvanegrellaceae.</title>
        <authorList>
            <person name="Pitt A."/>
            <person name="Hahn M.W."/>
        </authorList>
    </citation>
    <scope>NUCLEOTIDE SEQUENCE [LARGE SCALE GENOMIC DNA]</scope>
    <source>
        <strain evidence="1 2">SP-Ram-0.45-NSY-1</strain>
    </source>
</reference>
<dbReference type="OrthoDB" id="5291247at2"/>
<protein>
    <submittedName>
        <fullName evidence="1">Uncharacterized protein</fullName>
    </submittedName>
</protein>
<dbReference type="AlphaFoldDB" id="A0A6N6VSD9"/>
<dbReference type="RefSeq" id="WP_153420441.1">
    <property type="nucleotide sequence ID" value="NZ_WFLM01000003.1"/>
</dbReference>
<organism evidence="1 2">
    <name type="scientific">Silvanigrella paludirubra</name>
    <dbReference type="NCBI Taxonomy" id="2499159"/>
    <lineage>
        <taxon>Bacteria</taxon>
        <taxon>Pseudomonadati</taxon>
        <taxon>Bdellovibrionota</taxon>
        <taxon>Oligoflexia</taxon>
        <taxon>Silvanigrellales</taxon>
        <taxon>Silvanigrellaceae</taxon>
        <taxon>Silvanigrella</taxon>
    </lineage>
</organism>
<comment type="caution">
    <text evidence="1">The sequence shown here is derived from an EMBL/GenBank/DDBJ whole genome shotgun (WGS) entry which is preliminary data.</text>
</comment>
<evidence type="ECO:0000313" key="1">
    <source>
        <dbReference type="EMBL" id="KAB8039042.1"/>
    </source>
</evidence>
<sequence>MEKTIRYAIIFLIFVFHINCFSKENGFIWIPLAWALNYDKSNSDNSEILIKSVKLILHETESNKNEYQELKSTGKKNNYITINSKISSKSFFSKKLFEIPAGNYELKGINIEYTNKSKVINNLEISAINPYSNSKSKYINFLIRNNHISPIPEIFYESNLIIKEGVINKVSSQVDLIEDDYIYVNDIYNQIKSVKKLIFDNKITFINANSQFPSLQVDGSKIKYPNSNYIGMIIDVSCEIKGILKTVWVNRGDSLQYVFYENINNSKDKCKVHNVFPQKYYLPNGNWTMQSMTINLKNKVERKFNTSSLLKKDKELKKYFKMTEDFFKYQDIKERTLLKIIELNLTNKQDPMGLYFVGTTEIKKSDLEDVIENKDVKKTVLGDISFYFKRNYEIYTIKKLFSVKKVYNAYSGDQMKKDRIIGDVQLKIILTGTKKNNENLKKFLDQLKEYSTSEITSCVSEQEVSDPLLILNGFIQIQNFKNKSRFLDISNKDFKFISKGLSQEKINKCMEDKLKLFKFSKTFSTPFKAKILFESF</sequence>
<dbReference type="Proteomes" id="UP000437748">
    <property type="component" value="Unassembled WGS sequence"/>
</dbReference>
<dbReference type="EMBL" id="WFLM01000003">
    <property type="protein sequence ID" value="KAB8039042.1"/>
    <property type="molecule type" value="Genomic_DNA"/>
</dbReference>
<proteinExistence type="predicted"/>
<gene>
    <name evidence="1" type="ORF">GCL60_09310</name>
</gene>